<accession>A0AAX2RDR4</accession>
<protein>
    <submittedName>
        <fullName evidence="1">Uncharacterized protein</fullName>
    </submittedName>
</protein>
<organism evidence="1 2">
    <name type="scientific">Burkholderia cepacia</name>
    <name type="common">Pseudomonas cepacia</name>
    <dbReference type="NCBI Taxonomy" id="292"/>
    <lineage>
        <taxon>Bacteria</taxon>
        <taxon>Pseudomonadati</taxon>
        <taxon>Pseudomonadota</taxon>
        <taxon>Betaproteobacteria</taxon>
        <taxon>Burkholderiales</taxon>
        <taxon>Burkholderiaceae</taxon>
        <taxon>Burkholderia</taxon>
        <taxon>Burkholderia cepacia complex</taxon>
    </lineage>
</organism>
<sequence length="91" mass="10016">MQTQSQKRTGSRRPAAHEYATTVALHDVPVALGKRLSANALFAFDRGALADILAGGRADIRRIAARQSATRLSRDYDFAHADDRYDPPPRP</sequence>
<dbReference type="RefSeq" id="WP_134255513.1">
    <property type="nucleotide sequence ID" value="NZ_SNSF01000007.1"/>
</dbReference>
<dbReference type="EMBL" id="SNSQ01000060">
    <property type="protein sequence ID" value="TEU36348.1"/>
    <property type="molecule type" value="Genomic_DNA"/>
</dbReference>
<name>A0AAX2RDR4_BURCE</name>
<proteinExistence type="predicted"/>
<dbReference type="AlphaFoldDB" id="A0AAX2RDR4"/>
<comment type="caution">
    <text evidence="1">The sequence shown here is derived from an EMBL/GenBank/DDBJ whole genome shotgun (WGS) entry which is preliminary data.</text>
</comment>
<evidence type="ECO:0000313" key="1">
    <source>
        <dbReference type="EMBL" id="TEU36348.1"/>
    </source>
</evidence>
<gene>
    <name evidence="1" type="ORF">E3D37_35850</name>
</gene>
<evidence type="ECO:0000313" key="2">
    <source>
        <dbReference type="Proteomes" id="UP000298234"/>
    </source>
</evidence>
<reference evidence="1 2" key="1">
    <citation type="submission" date="2019-03" db="EMBL/GenBank/DDBJ databases">
        <title>Burkholderia cepacia outbreak.</title>
        <authorList>
            <person name="Farzana R."/>
            <person name="Walsh T.R."/>
        </authorList>
    </citation>
    <scope>NUCLEOTIDE SEQUENCE [LARGE SCALE GENOMIC DNA]</scope>
    <source>
        <strain evidence="2">d13</strain>
    </source>
</reference>
<dbReference type="Proteomes" id="UP000298234">
    <property type="component" value="Unassembled WGS sequence"/>
</dbReference>